<keyword evidence="1" id="KW-1133">Transmembrane helix</keyword>
<dbReference type="SUPFAM" id="SSF52821">
    <property type="entry name" value="Rhodanese/Cell cycle control phosphatase"/>
    <property type="match status" value="1"/>
</dbReference>
<feature type="domain" description="Rhodanese" evidence="2">
    <location>
        <begin position="50"/>
        <end position="138"/>
    </location>
</feature>
<evidence type="ECO:0000313" key="4">
    <source>
        <dbReference type="Proteomes" id="UP000044071"/>
    </source>
</evidence>
<dbReference type="PANTHER" id="PTHR43031:SF18">
    <property type="entry name" value="RHODANESE-RELATED SULFURTRANSFERASES"/>
    <property type="match status" value="1"/>
</dbReference>
<accession>A0A078KR32</accession>
<dbReference type="CDD" id="cd00158">
    <property type="entry name" value="RHOD"/>
    <property type="match status" value="1"/>
</dbReference>
<evidence type="ECO:0000313" key="3">
    <source>
        <dbReference type="EMBL" id="CDZ76880.1"/>
    </source>
</evidence>
<evidence type="ECO:0000256" key="1">
    <source>
        <dbReference type="SAM" id="Phobius"/>
    </source>
</evidence>
<keyword evidence="1" id="KW-0812">Transmembrane</keyword>
<organism evidence="3 4">
    <name type="scientific">Legionella massiliensis</name>
    <dbReference type="NCBI Taxonomy" id="1034943"/>
    <lineage>
        <taxon>Bacteria</taxon>
        <taxon>Pseudomonadati</taxon>
        <taxon>Pseudomonadota</taxon>
        <taxon>Gammaproteobacteria</taxon>
        <taxon>Legionellales</taxon>
        <taxon>Legionellaceae</taxon>
        <taxon>Legionella</taxon>
    </lineage>
</organism>
<dbReference type="InterPro" id="IPR001763">
    <property type="entry name" value="Rhodanese-like_dom"/>
</dbReference>
<gene>
    <name evidence="3" type="primary">glpE</name>
    <name evidence="3" type="ORF">BN59_01159</name>
</gene>
<proteinExistence type="predicted"/>
<dbReference type="SMART" id="SM00450">
    <property type="entry name" value="RHOD"/>
    <property type="match status" value="1"/>
</dbReference>
<protein>
    <submittedName>
        <fullName evidence="3">Thiosulfate sulfurtransferase GlpE</fullName>
    </submittedName>
</protein>
<dbReference type="Pfam" id="PF00581">
    <property type="entry name" value="Rhodanese"/>
    <property type="match status" value="1"/>
</dbReference>
<feature type="transmembrane region" description="Helical" evidence="1">
    <location>
        <begin position="12"/>
        <end position="31"/>
    </location>
</feature>
<dbReference type="AlphaFoldDB" id="A0A078KR32"/>
<keyword evidence="1" id="KW-0472">Membrane</keyword>
<keyword evidence="3" id="KW-0808">Transferase</keyword>
<dbReference type="eggNOG" id="COG0607">
    <property type="taxonomic scope" value="Bacteria"/>
</dbReference>
<dbReference type="RefSeq" id="WP_043873310.1">
    <property type="nucleotide sequence ID" value="NZ_CCVW01000001.1"/>
</dbReference>
<dbReference type="InterPro" id="IPR036873">
    <property type="entry name" value="Rhodanese-like_dom_sf"/>
</dbReference>
<evidence type="ECO:0000259" key="2">
    <source>
        <dbReference type="PROSITE" id="PS50206"/>
    </source>
</evidence>
<dbReference type="PANTHER" id="PTHR43031">
    <property type="entry name" value="FAD-DEPENDENT OXIDOREDUCTASE"/>
    <property type="match status" value="1"/>
</dbReference>
<dbReference type="Gene3D" id="3.40.250.10">
    <property type="entry name" value="Rhodanese-like domain"/>
    <property type="match status" value="1"/>
</dbReference>
<keyword evidence="4" id="KW-1185">Reference proteome</keyword>
<sequence length="140" mass="15631">MGQLGQFIINHWTLWVAFVVVLLLIYVNELITQRKRAAELSPQAAVNLINNENALVIDLRDAESFRAGHIIDAIRASAEDFTQQRMDKYKDKALIFVCPRGLQSAPLATKLKQQGFKQAMVISGGITAWQNAELPLVKGK</sequence>
<dbReference type="Proteomes" id="UP000044071">
    <property type="component" value="Unassembled WGS sequence"/>
</dbReference>
<reference evidence="3 4" key="1">
    <citation type="submission" date="2014-06" db="EMBL/GenBank/DDBJ databases">
        <authorList>
            <person name="Urmite Genomes Urmite Genomes"/>
        </authorList>
    </citation>
    <scope>NUCLEOTIDE SEQUENCE [LARGE SCALE GENOMIC DNA]</scope>
</reference>
<dbReference type="GO" id="GO:0016740">
    <property type="term" value="F:transferase activity"/>
    <property type="evidence" value="ECO:0007669"/>
    <property type="project" value="UniProtKB-KW"/>
</dbReference>
<name>A0A078KR32_9GAMM</name>
<dbReference type="InterPro" id="IPR050229">
    <property type="entry name" value="GlpE_sulfurtransferase"/>
</dbReference>
<dbReference type="PROSITE" id="PS50206">
    <property type="entry name" value="RHODANESE_3"/>
    <property type="match status" value="1"/>
</dbReference>
<dbReference type="OrthoDB" id="9808735at2"/>
<dbReference type="STRING" id="1034943.BN59_01159"/>
<dbReference type="EMBL" id="CCSB01000001">
    <property type="protein sequence ID" value="CDZ76880.1"/>
    <property type="molecule type" value="Genomic_DNA"/>
</dbReference>